<keyword evidence="2" id="KW-0326">Glycosidase</keyword>
<feature type="domain" description="Resuscitation-promoting factor core lysozyme-like" evidence="4">
    <location>
        <begin position="138"/>
        <end position="209"/>
    </location>
</feature>
<sequence length="213" mass="22635">MKKTMMTTGLALGIGLTAFSGVNANASEIEVDEAKLAELAINNPESLNEAPIQEGNYDITFDLEGYTFNFESNGFEWKWSYAPVGEATEAVNNVQNNDVQVNETANYDNVEYSAPVQENYQPSAPAQPKASAPASNNGLNWSGLAACESGGNASAVDPSGTYHGLYQFDAQTWQSVGGSGVASQASAAEQTKRAQMLYEQRGSSPWPVCGANL</sequence>
<feature type="chain" id="PRO_5040475124" description="Resuscitation-promoting factor core lysozyme-like domain-containing protein" evidence="3">
    <location>
        <begin position="25"/>
        <end position="213"/>
    </location>
</feature>
<comment type="caution">
    <text evidence="5">The sequence shown here is derived from an EMBL/GenBank/DDBJ whole genome shotgun (WGS) entry which is preliminary data.</text>
</comment>
<dbReference type="Gene3D" id="1.10.530.10">
    <property type="match status" value="1"/>
</dbReference>
<dbReference type="EMBL" id="JACHHF010000001">
    <property type="protein sequence ID" value="MBB5175181.1"/>
    <property type="molecule type" value="Genomic_DNA"/>
</dbReference>
<evidence type="ECO:0000256" key="1">
    <source>
        <dbReference type="ARBA" id="ARBA00022801"/>
    </source>
</evidence>
<protein>
    <recommendedName>
        <fullName evidence="4">Resuscitation-promoting factor core lysozyme-like domain-containing protein</fullName>
    </recommendedName>
</protein>
<keyword evidence="1" id="KW-0378">Hydrolase</keyword>
<reference evidence="5 6" key="1">
    <citation type="submission" date="2020-08" db="EMBL/GenBank/DDBJ databases">
        <title>Genomic Encyclopedia of Type Strains, Phase IV (KMG-IV): sequencing the most valuable type-strain genomes for metagenomic binning, comparative biology and taxonomic classification.</title>
        <authorList>
            <person name="Goeker M."/>
        </authorList>
    </citation>
    <scope>NUCLEOTIDE SEQUENCE [LARGE SCALE GENOMIC DNA]</scope>
    <source>
        <strain evidence="5 6">DSM 19163</strain>
    </source>
</reference>
<organism evidence="5 6">
    <name type="scientific">Nosocomiicoccus ampullae</name>
    <dbReference type="NCBI Taxonomy" id="489910"/>
    <lineage>
        <taxon>Bacteria</taxon>
        <taxon>Bacillati</taxon>
        <taxon>Bacillota</taxon>
        <taxon>Bacilli</taxon>
        <taxon>Bacillales</taxon>
        <taxon>Staphylococcaceae</taxon>
        <taxon>Nosocomiicoccus</taxon>
    </lineage>
</organism>
<evidence type="ECO:0000313" key="6">
    <source>
        <dbReference type="Proteomes" id="UP000579136"/>
    </source>
</evidence>
<evidence type="ECO:0000313" key="5">
    <source>
        <dbReference type="EMBL" id="MBB5175181.1"/>
    </source>
</evidence>
<dbReference type="InterPro" id="IPR010618">
    <property type="entry name" value="RPF"/>
</dbReference>
<proteinExistence type="predicted"/>
<dbReference type="SUPFAM" id="SSF53955">
    <property type="entry name" value="Lysozyme-like"/>
    <property type="match status" value="1"/>
</dbReference>
<dbReference type="GO" id="GO:0016798">
    <property type="term" value="F:hydrolase activity, acting on glycosyl bonds"/>
    <property type="evidence" value="ECO:0007669"/>
    <property type="project" value="UniProtKB-KW"/>
</dbReference>
<dbReference type="Proteomes" id="UP000579136">
    <property type="component" value="Unassembled WGS sequence"/>
</dbReference>
<dbReference type="RefSeq" id="WP_276516288.1">
    <property type="nucleotide sequence ID" value="NZ_CBCRYX010000011.1"/>
</dbReference>
<evidence type="ECO:0000259" key="4">
    <source>
        <dbReference type="Pfam" id="PF06737"/>
    </source>
</evidence>
<keyword evidence="6" id="KW-1185">Reference proteome</keyword>
<evidence type="ECO:0000256" key="2">
    <source>
        <dbReference type="ARBA" id="ARBA00023295"/>
    </source>
</evidence>
<accession>A0A9Q2HET6</accession>
<keyword evidence="3" id="KW-0732">Signal</keyword>
<feature type="signal peptide" evidence="3">
    <location>
        <begin position="1"/>
        <end position="24"/>
    </location>
</feature>
<name>A0A9Q2HET6_9STAP</name>
<evidence type="ECO:0000256" key="3">
    <source>
        <dbReference type="SAM" id="SignalP"/>
    </source>
</evidence>
<dbReference type="Pfam" id="PF06737">
    <property type="entry name" value="Transglycosylas"/>
    <property type="match status" value="1"/>
</dbReference>
<gene>
    <name evidence="5" type="ORF">HNQ45_000039</name>
</gene>
<dbReference type="AlphaFoldDB" id="A0A9Q2HET6"/>
<dbReference type="CDD" id="cd13925">
    <property type="entry name" value="RPF"/>
    <property type="match status" value="1"/>
</dbReference>
<dbReference type="InterPro" id="IPR023346">
    <property type="entry name" value="Lysozyme-like_dom_sf"/>
</dbReference>